<dbReference type="EMBL" id="BAAAOR010000037">
    <property type="protein sequence ID" value="GAA1540124.1"/>
    <property type="molecule type" value="Genomic_DNA"/>
</dbReference>
<name>A0ABN2BI58_9ACTN</name>
<comment type="caution">
    <text evidence="2">The sequence shown here is derived from an EMBL/GenBank/DDBJ whole genome shotgun (WGS) entry which is preliminary data.</text>
</comment>
<evidence type="ECO:0000313" key="2">
    <source>
        <dbReference type="EMBL" id="GAA1540124.1"/>
    </source>
</evidence>
<evidence type="ECO:0000313" key="3">
    <source>
        <dbReference type="Proteomes" id="UP001500842"/>
    </source>
</evidence>
<feature type="chain" id="PRO_5047476917" evidence="1">
    <location>
        <begin position="33"/>
        <end position="340"/>
    </location>
</feature>
<sequence length="340" mass="33906">MKRLLVRRGAAGLALGALAATGLASIPTAAHAAVAYATVGGSAYSGSDYYDDNTDTWVDCDESGVLDADETAPWSDNGVPVSRGYSMAGTYTDPANTVDKVNVSASGSATVSSTPFTGGGTPTTITGTAQATAAAISQGATTRCDTYVSSQSGAQGELVLTQPVWVTLTVSGNGNGGGFIQLGGSDGGAYVGVGKRGTASASALLSPGEVNFSFNASVGASAEGTAEGTSSYSGTFKIELQPVGSASAISGKGKAYTQFGARDCATGNVTAAITKKAKKKAKQIVVSVNGKKAVKLKGKKLKKRALVLPAAPSSAAEVTAKITLKNGKKVTVTRSYLACS</sequence>
<evidence type="ECO:0000256" key="1">
    <source>
        <dbReference type="SAM" id="SignalP"/>
    </source>
</evidence>
<accession>A0ABN2BI58</accession>
<reference evidence="2 3" key="1">
    <citation type="journal article" date="2019" name="Int. J. Syst. Evol. Microbiol.">
        <title>The Global Catalogue of Microorganisms (GCM) 10K type strain sequencing project: providing services to taxonomists for standard genome sequencing and annotation.</title>
        <authorList>
            <consortium name="The Broad Institute Genomics Platform"/>
            <consortium name="The Broad Institute Genome Sequencing Center for Infectious Disease"/>
            <person name="Wu L."/>
            <person name="Ma J."/>
        </authorList>
    </citation>
    <scope>NUCLEOTIDE SEQUENCE [LARGE SCALE GENOMIC DNA]</scope>
    <source>
        <strain evidence="2 3">JCM 14942</strain>
    </source>
</reference>
<proteinExistence type="predicted"/>
<organism evidence="2 3">
    <name type="scientific">Nocardioides humi</name>
    <dbReference type="NCBI Taxonomy" id="449461"/>
    <lineage>
        <taxon>Bacteria</taxon>
        <taxon>Bacillati</taxon>
        <taxon>Actinomycetota</taxon>
        <taxon>Actinomycetes</taxon>
        <taxon>Propionibacteriales</taxon>
        <taxon>Nocardioidaceae</taxon>
        <taxon>Nocardioides</taxon>
    </lineage>
</organism>
<dbReference type="InterPro" id="IPR006311">
    <property type="entry name" value="TAT_signal"/>
</dbReference>
<dbReference type="RefSeq" id="WP_141004434.1">
    <property type="nucleotide sequence ID" value="NZ_BAAAOR010000037.1"/>
</dbReference>
<protein>
    <submittedName>
        <fullName evidence="2">Uncharacterized protein</fullName>
    </submittedName>
</protein>
<gene>
    <name evidence="2" type="ORF">GCM10009788_48700</name>
</gene>
<keyword evidence="3" id="KW-1185">Reference proteome</keyword>
<keyword evidence="1" id="KW-0732">Signal</keyword>
<dbReference type="PROSITE" id="PS51318">
    <property type="entry name" value="TAT"/>
    <property type="match status" value="1"/>
</dbReference>
<feature type="signal peptide" evidence="1">
    <location>
        <begin position="1"/>
        <end position="32"/>
    </location>
</feature>
<dbReference type="Proteomes" id="UP001500842">
    <property type="component" value="Unassembled WGS sequence"/>
</dbReference>